<gene>
    <name evidence="4" type="ORF">HGRIS_011573</name>
</gene>
<dbReference type="Pfam" id="PF00561">
    <property type="entry name" value="Abhydrolase_1"/>
    <property type="match status" value="1"/>
</dbReference>
<evidence type="ECO:0000313" key="4">
    <source>
        <dbReference type="EMBL" id="KAL0959908.1"/>
    </source>
</evidence>
<dbReference type="InterPro" id="IPR000073">
    <property type="entry name" value="AB_hydrolase_1"/>
</dbReference>
<protein>
    <recommendedName>
        <fullName evidence="3">AB hydrolase-1 domain-containing protein</fullName>
    </recommendedName>
</protein>
<feature type="domain" description="AB hydrolase-1" evidence="3">
    <location>
        <begin position="48"/>
        <end position="123"/>
    </location>
</feature>
<dbReference type="InterPro" id="IPR050266">
    <property type="entry name" value="AB_hydrolase_sf"/>
</dbReference>
<evidence type="ECO:0000256" key="1">
    <source>
        <dbReference type="ARBA" id="ARBA00022801"/>
    </source>
</evidence>
<accession>A0ABR3JXQ4</accession>
<keyword evidence="2" id="KW-0732">Signal</keyword>
<comment type="caution">
    <text evidence="4">The sequence shown here is derived from an EMBL/GenBank/DDBJ whole genome shotgun (WGS) entry which is preliminary data.</text>
</comment>
<dbReference type="EMBL" id="JASNQZ010000002">
    <property type="protein sequence ID" value="KAL0959908.1"/>
    <property type="molecule type" value="Genomic_DNA"/>
</dbReference>
<sequence>MLSRFVTLLLVLFPFLSAALSPVIKTVTSADGTHIYADAIGNPAKQSIVFVHGFALSGVVFDRLFTNQDLLNNFYLVRYDMRGHGRSDKPASADAHVSARYAEDFSAVSKAFSLDKPLFVGWSVFLFA</sequence>
<organism evidence="4 5">
    <name type="scientific">Hohenbuehelia grisea</name>
    <dbReference type="NCBI Taxonomy" id="104357"/>
    <lineage>
        <taxon>Eukaryota</taxon>
        <taxon>Fungi</taxon>
        <taxon>Dikarya</taxon>
        <taxon>Basidiomycota</taxon>
        <taxon>Agaricomycotina</taxon>
        <taxon>Agaricomycetes</taxon>
        <taxon>Agaricomycetidae</taxon>
        <taxon>Agaricales</taxon>
        <taxon>Pleurotineae</taxon>
        <taxon>Pleurotaceae</taxon>
        <taxon>Hohenbuehelia</taxon>
    </lineage>
</organism>
<dbReference type="PANTHER" id="PTHR43798">
    <property type="entry name" value="MONOACYLGLYCEROL LIPASE"/>
    <property type="match status" value="1"/>
</dbReference>
<feature type="chain" id="PRO_5047090468" description="AB hydrolase-1 domain-containing protein" evidence="2">
    <location>
        <begin position="19"/>
        <end position="128"/>
    </location>
</feature>
<dbReference type="InterPro" id="IPR029058">
    <property type="entry name" value="AB_hydrolase_fold"/>
</dbReference>
<reference evidence="5" key="1">
    <citation type="submission" date="2024-06" db="EMBL/GenBank/DDBJ databases">
        <title>Multi-omics analyses provide insights into the biosynthesis of the anticancer antibiotic pleurotin in Hohenbuehelia grisea.</title>
        <authorList>
            <person name="Weaver J.A."/>
            <person name="Alberti F."/>
        </authorList>
    </citation>
    <scope>NUCLEOTIDE SEQUENCE [LARGE SCALE GENOMIC DNA]</scope>
    <source>
        <strain evidence="5">T-177</strain>
    </source>
</reference>
<proteinExistence type="predicted"/>
<dbReference type="SUPFAM" id="SSF53474">
    <property type="entry name" value="alpha/beta-Hydrolases"/>
    <property type="match status" value="1"/>
</dbReference>
<dbReference type="Gene3D" id="3.40.50.1820">
    <property type="entry name" value="alpha/beta hydrolase"/>
    <property type="match status" value="1"/>
</dbReference>
<feature type="signal peptide" evidence="2">
    <location>
        <begin position="1"/>
        <end position="18"/>
    </location>
</feature>
<keyword evidence="1" id="KW-0378">Hydrolase</keyword>
<evidence type="ECO:0000313" key="5">
    <source>
        <dbReference type="Proteomes" id="UP001556367"/>
    </source>
</evidence>
<evidence type="ECO:0000259" key="3">
    <source>
        <dbReference type="Pfam" id="PF00561"/>
    </source>
</evidence>
<evidence type="ECO:0000256" key="2">
    <source>
        <dbReference type="SAM" id="SignalP"/>
    </source>
</evidence>
<keyword evidence="5" id="KW-1185">Reference proteome</keyword>
<dbReference type="Proteomes" id="UP001556367">
    <property type="component" value="Unassembled WGS sequence"/>
</dbReference>
<dbReference type="PANTHER" id="PTHR43798:SF31">
    <property type="entry name" value="AB HYDROLASE SUPERFAMILY PROTEIN YCLE"/>
    <property type="match status" value="1"/>
</dbReference>
<name>A0ABR3JXQ4_9AGAR</name>